<dbReference type="RefSeq" id="WP_125019467.1">
    <property type="nucleotide sequence ID" value="NZ_RQVQ01000024.1"/>
</dbReference>
<sequence>MKPILFFLFLSVSALAQQTFYLKDKATENPIAYASIYNDKGTFKINSESDGSFVIPEEFKKETFIIESIGYETIETNLENTVIFLEDKAETLEEIIIIPRLGTKEIKIGNVNNENVISGYIGKYSEPYLIAKQINLDKNTEICFLKKLSILTTSYKDNVNFKIKIFDSKDGKPNQLINDEDIIVETGKANKIGKGRKSYSISSIQLEEYNIKVPSEGFFIAVEWIINDHNLKENGCFPLIWREESKNNNGIFEFNYKRSQWEILDNSINKDLLFEVILTN</sequence>
<evidence type="ECO:0000313" key="2">
    <source>
        <dbReference type="EMBL" id="RRJ89660.1"/>
    </source>
</evidence>
<keyword evidence="3" id="KW-1185">Reference proteome</keyword>
<dbReference type="EMBL" id="RQVQ01000024">
    <property type="protein sequence ID" value="RRJ89660.1"/>
    <property type="molecule type" value="Genomic_DNA"/>
</dbReference>
<gene>
    <name evidence="2" type="ORF">EG240_11130</name>
</gene>
<feature type="chain" id="PRO_5018291539" description="CarboxypepD_reg-like domain-containing protein" evidence="1">
    <location>
        <begin position="17"/>
        <end position="280"/>
    </location>
</feature>
<evidence type="ECO:0000256" key="1">
    <source>
        <dbReference type="SAM" id="SignalP"/>
    </source>
</evidence>
<accession>A0A3P3W3X2</accession>
<dbReference type="Proteomes" id="UP000275719">
    <property type="component" value="Unassembled WGS sequence"/>
</dbReference>
<dbReference type="AlphaFoldDB" id="A0A3P3W3X2"/>
<dbReference type="OrthoDB" id="914976at2"/>
<comment type="caution">
    <text evidence="2">The sequence shown here is derived from an EMBL/GenBank/DDBJ whole genome shotgun (WGS) entry which is preliminary data.</text>
</comment>
<reference evidence="2 3" key="1">
    <citation type="submission" date="2018-11" db="EMBL/GenBank/DDBJ databases">
        <title>Flavobacterium sp. nov., YIM 102701-2 draft genome.</title>
        <authorList>
            <person name="Li G."/>
            <person name="Jiang Y."/>
        </authorList>
    </citation>
    <scope>NUCLEOTIDE SEQUENCE [LARGE SCALE GENOMIC DNA]</scope>
    <source>
        <strain evidence="2 3">YIM 102701-2</strain>
    </source>
</reference>
<proteinExistence type="predicted"/>
<organism evidence="2 3">
    <name type="scientific">Paenimyroides tangerinum</name>
    <dbReference type="NCBI Taxonomy" id="2488728"/>
    <lineage>
        <taxon>Bacteria</taxon>
        <taxon>Pseudomonadati</taxon>
        <taxon>Bacteroidota</taxon>
        <taxon>Flavobacteriia</taxon>
        <taxon>Flavobacteriales</taxon>
        <taxon>Flavobacteriaceae</taxon>
        <taxon>Paenimyroides</taxon>
    </lineage>
</organism>
<keyword evidence="1" id="KW-0732">Signal</keyword>
<evidence type="ECO:0008006" key="4">
    <source>
        <dbReference type="Google" id="ProtNLM"/>
    </source>
</evidence>
<protein>
    <recommendedName>
        <fullName evidence="4">CarboxypepD_reg-like domain-containing protein</fullName>
    </recommendedName>
</protein>
<feature type="signal peptide" evidence="1">
    <location>
        <begin position="1"/>
        <end position="16"/>
    </location>
</feature>
<name>A0A3P3W3X2_9FLAO</name>
<evidence type="ECO:0000313" key="3">
    <source>
        <dbReference type="Proteomes" id="UP000275719"/>
    </source>
</evidence>